<dbReference type="InterPro" id="IPR003593">
    <property type="entry name" value="AAA+_ATPase"/>
</dbReference>
<proteinExistence type="predicted"/>
<evidence type="ECO:0000256" key="2">
    <source>
        <dbReference type="ARBA" id="ARBA00022741"/>
    </source>
</evidence>
<accession>A0A7C2ZZ06</accession>
<feature type="domain" description="ABC transporter" evidence="4">
    <location>
        <begin position="10"/>
        <end position="238"/>
    </location>
</feature>
<sequence length="296" mass="32355">MAELAAVIALAAEELGRRYQRTGPWALRDVTLAITAGSITALVGPNGAGKTTLIRCWIGFERPDEGRALVRGFDPRRRRADAIDSIGYVSQSHALYGRLSIGDHLDLVQWHRPRFDRSAAVSRLKALDLELDRRVSQLSGGERAKVLLAIVLSLHAPILLLDEPMANLDPLARREFLTVLLEDVRERGTTVVLSSHIVTDLEEACDALLVLSQGQVLLHDSIDAIRRRHVARPLHGTTSWEPADATPVSTFVGRPGERVELLRTTAPPGHEATLEQIVLGYLASVVPVDGPSIRSP</sequence>
<comment type="caution">
    <text evidence="5">The sequence shown here is derived from an EMBL/GenBank/DDBJ whole genome shotgun (WGS) entry which is preliminary data.</text>
</comment>
<organism evidence="5">
    <name type="scientific">Thermorudis sp</name>
    <dbReference type="NCBI Taxonomy" id="1969470"/>
    <lineage>
        <taxon>Bacteria</taxon>
        <taxon>Pseudomonadati</taxon>
        <taxon>Thermomicrobiota</taxon>
        <taxon>Thermomicrobia</taxon>
        <taxon>Thermomicrobia incertae sedis</taxon>
        <taxon>Thermorudis</taxon>
    </lineage>
</organism>
<dbReference type="PANTHER" id="PTHR42939:SF1">
    <property type="entry name" value="ABC TRANSPORTER ATP-BINDING PROTEIN ALBC-RELATED"/>
    <property type="match status" value="1"/>
</dbReference>
<evidence type="ECO:0000256" key="1">
    <source>
        <dbReference type="ARBA" id="ARBA00022448"/>
    </source>
</evidence>
<dbReference type="InterPro" id="IPR017871">
    <property type="entry name" value="ABC_transporter-like_CS"/>
</dbReference>
<dbReference type="PROSITE" id="PS00211">
    <property type="entry name" value="ABC_TRANSPORTER_1"/>
    <property type="match status" value="1"/>
</dbReference>
<dbReference type="InterPro" id="IPR003439">
    <property type="entry name" value="ABC_transporter-like_ATP-bd"/>
</dbReference>
<evidence type="ECO:0000313" key="5">
    <source>
        <dbReference type="EMBL" id="HEX71100.1"/>
    </source>
</evidence>
<dbReference type="SUPFAM" id="SSF52540">
    <property type="entry name" value="P-loop containing nucleoside triphosphate hydrolases"/>
    <property type="match status" value="1"/>
</dbReference>
<dbReference type="Pfam" id="PF00005">
    <property type="entry name" value="ABC_tran"/>
    <property type="match status" value="1"/>
</dbReference>
<dbReference type="CDD" id="cd03230">
    <property type="entry name" value="ABC_DR_subfamily_A"/>
    <property type="match status" value="1"/>
</dbReference>
<dbReference type="InterPro" id="IPR027417">
    <property type="entry name" value="P-loop_NTPase"/>
</dbReference>
<dbReference type="AlphaFoldDB" id="A0A7C2ZZ06"/>
<gene>
    <name evidence="5" type="ORF">ENP13_07630</name>
</gene>
<evidence type="ECO:0000259" key="4">
    <source>
        <dbReference type="PROSITE" id="PS50893"/>
    </source>
</evidence>
<reference evidence="5" key="1">
    <citation type="journal article" date="2020" name="mSystems">
        <title>Genome- and Community-Level Interaction Insights into Carbon Utilization and Element Cycling Functions of Hydrothermarchaeota in Hydrothermal Sediment.</title>
        <authorList>
            <person name="Zhou Z."/>
            <person name="Liu Y."/>
            <person name="Xu W."/>
            <person name="Pan J."/>
            <person name="Luo Z.H."/>
            <person name="Li M."/>
        </authorList>
    </citation>
    <scope>NUCLEOTIDE SEQUENCE [LARGE SCALE GENOMIC DNA]</scope>
    <source>
        <strain evidence="5">SpSt-192</strain>
    </source>
</reference>
<protein>
    <submittedName>
        <fullName evidence="5">ABC transporter ATP-binding protein</fullName>
    </submittedName>
</protein>
<dbReference type="PROSITE" id="PS50893">
    <property type="entry name" value="ABC_TRANSPORTER_2"/>
    <property type="match status" value="1"/>
</dbReference>
<dbReference type="Gene3D" id="3.40.50.300">
    <property type="entry name" value="P-loop containing nucleotide triphosphate hydrolases"/>
    <property type="match status" value="1"/>
</dbReference>
<dbReference type="GO" id="GO:0005524">
    <property type="term" value="F:ATP binding"/>
    <property type="evidence" value="ECO:0007669"/>
    <property type="project" value="UniProtKB-KW"/>
</dbReference>
<evidence type="ECO:0000256" key="3">
    <source>
        <dbReference type="ARBA" id="ARBA00022840"/>
    </source>
</evidence>
<keyword evidence="3 5" id="KW-0067">ATP-binding</keyword>
<keyword evidence="1" id="KW-0813">Transport</keyword>
<dbReference type="EMBL" id="DSID01000576">
    <property type="protein sequence ID" value="HEX71100.1"/>
    <property type="molecule type" value="Genomic_DNA"/>
</dbReference>
<dbReference type="GO" id="GO:0016887">
    <property type="term" value="F:ATP hydrolysis activity"/>
    <property type="evidence" value="ECO:0007669"/>
    <property type="project" value="InterPro"/>
</dbReference>
<keyword evidence="2" id="KW-0547">Nucleotide-binding</keyword>
<dbReference type="PANTHER" id="PTHR42939">
    <property type="entry name" value="ABC TRANSPORTER ATP-BINDING PROTEIN ALBC-RELATED"/>
    <property type="match status" value="1"/>
</dbReference>
<dbReference type="SMART" id="SM00382">
    <property type="entry name" value="AAA"/>
    <property type="match status" value="1"/>
</dbReference>
<dbReference type="InterPro" id="IPR051782">
    <property type="entry name" value="ABC_Transporter_VariousFunc"/>
</dbReference>
<name>A0A7C2ZZ06_9BACT</name>